<keyword evidence="11 16" id="KW-0863">Zinc-finger</keyword>
<dbReference type="GO" id="GO:0016567">
    <property type="term" value="P:protein ubiquitination"/>
    <property type="evidence" value="ECO:0007669"/>
    <property type="project" value="UniProtKB-UniPathway"/>
</dbReference>
<evidence type="ECO:0000256" key="9">
    <source>
        <dbReference type="ARBA" id="ARBA00022692"/>
    </source>
</evidence>
<dbReference type="GO" id="GO:0005886">
    <property type="term" value="C:plasma membrane"/>
    <property type="evidence" value="ECO:0007669"/>
    <property type="project" value="UniProtKB-SubCell"/>
</dbReference>
<evidence type="ECO:0000256" key="17">
    <source>
        <dbReference type="SAM" id="MobiDB-lite"/>
    </source>
</evidence>
<evidence type="ECO:0000256" key="14">
    <source>
        <dbReference type="ARBA" id="ARBA00022989"/>
    </source>
</evidence>
<evidence type="ECO:0000256" key="8">
    <source>
        <dbReference type="ARBA" id="ARBA00022687"/>
    </source>
</evidence>
<dbReference type="PANTHER" id="PTHR16200">
    <property type="entry name" value="RING ZINC FINGER"/>
    <property type="match status" value="1"/>
</dbReference>
<dbReference type="AlphaFoldDB" id="T1ESK3"/>
<dbReference type="GO" id="GO:0016055">
    <property type="term" value="P:Wnt signaling pathway"/>
    <property type="evidence" value="ECO:0007669"/>
    <property type="project" value="UniProtKB-KW"/>
</dbReference>
<evidence type="ECO:0000256" key="7">
    <source>
        <dbReference type="ARBA" id="ARBA00022679"/>
    </source>
</evidence>
<dbReference type="UniPathway" id="UPA00143"/>
<evidence type="ECO:0000256" key="11">
    <source>
        <dbReference type="ARBA" id="ARBA00022771"/>
    </source>
</evidence>
<keyword evidence="9 18" id="KW-0812">Transmembrane</keyword>
<keyword evidence="15 18" id="KW-0472">Membrane</keyword>
<evidence type="ECO:0000256" key="5">
    <source>
        <dbReference type="ARBA" id="ARBA00012483"/>
    </source>
</evidence>
<dbReference type="EMBL" id="AMQM01001074">
    <property type="status" value="NOT_ANNOTATED_CDS"/>
    <property type="molecule type" value="Genomic_DNA"/>
</dbReference>
<dbReference type="HOGENOM" id="CLU_467924_0_0_1"/>
<evidence type="ECO:0000256" key="2">
    <source>
        <dbReference type="ARBA" id="ARBA00004251"/>
    </source>
</evidence>
<evidence type="ECO:0000313" key="22">
    <source>
        <dbReference type="Proteomes" id="UP000015101"/>
    </source>
</evidence>
<keyword evidence="11 16" id="KW-0479">Metal-binding</keyword>
<dbReference type="InParanoid" id="T1ESK3"/>
<evidence type="ECO:0000259" key="19">
    <source>
        <dbReference type="PROSITE" id="PS50089"/>
    </source>
</evidence>
<comment type="subcellular location">
    <subcellularLocation>
        <location evidence="2">Cell membrane</location>
        <topology evidence="2">Single-pass type I membrane protein</topology>
    </subcellularLocation>
</comment>
<sequence>MLIPIPGNNVGLYSHAYVSSFVRTSLIFNGNINQIHMCQTEYDWLPVNLPWMAVFKLEPSLRRRHHCNNIITKAKLAITNGATAVIFDVKHDKNYSKLLNKKHRILLTRPVLVVSGRASEKLQRVLFNYQAAMASIKVLPVNIPSEKHLLPPLPLPPSSSETPSMVSYKTSIISSVCIVCLSLFIVLLLFIKIRKQRNLTLLKRNQPIKKVLEQMKVMTYMELNSTHCSNNTNSNNNHTDMQQHSTHSCIHQQTAKVRQHINARYDKPHHLNNNYCNQNQSSKFSNIIIEKHCIICYEDYKKDDLIRLLPCFHIFHKRCVDRWLILKKTCPLCLFHVLTDAGSDQNKTTTTTSIATATRSTTLTTITSAFSPEHHPMRMVHQDIHNEPANISINLFSHSSSSHLTKTLKDNSARQNVNPTSHTSFAGDLKSLHDNTTHTAVQSSSTTAKIAGFISKSRSESKFVKMEKKSPRRTFLISPLTLQKSSLPSILLSSSSSSSSSLPPEAIQSLSNKLNSKVLLLDAGTSNTFLNSSSSSPSSSSSLAVCVPSMNTLKLSSSSLSSSSPSLLEPLQSSDHIFDNHHH</sequence>
<reference evidence="22" key="1">
    <citation type="submission" date="2012-12" db="EMBL/GenBank/DDBJ databases">
        <authorList>
            <person name="Hellsten U."/>
            <person name="Grimwood J."/>
            <person name="Chapman J.A."/>
            <person name="Shapiro H."/>
            <person name="Aerts A."/>
            <person name="Otillar R.P."/>
            <person name="Terry A.Y."/>
            <person name="Boore J.L."/>
            <person name="Simakov O."/>
            <person name="Marletaz F."/>
            <person name="Cho S.-J."/>
            <person name="Edsinger-Gonzales E."/>
            <person name="Havlak P."/>
            <person name="Kuo D.-H."/>
            <person name="Larsson T."/>
            <person name="Lv J."/>
            <person name="Arendt D."/>
            <person name="Savage R."/>
            <person name="Osoegawa K."/>
            <person name="de Jong P."/>
            <person name="Lindberg D.R."/>
            <person name="Seaver E.C."/>
            <person name="Weisblat D.A."/>
            <person name="Putnam N.H."/>
            <person name="Grigoriev I.V."/>
            <person name="Rokhsar D.S."/>
        </authorList>
    </citation>
    <scope>NUCLEOTIDE SEQUENCE</scope>
</reference>
<dbReference type="GO" id="GO:0061630">
    <property type="term" value="F:ubiquitin protein ligase activity"/>
    <property type="evidence" value="ECO:0000318"/>
    <property type="project" value="GO_Central"/>
</dbReference>
<evidence type="ECO:0000256" key="18">
    <source>
        <dbReference type="SAM" id="Phobius"/>
    </source>
</evidence>
<keyword evidence="8" id="KW-0879">Wnt signaling pathway</keyword>
<dbReference type="EC" id="2.3.2.27" evidence="5"/>
<evidence type="ECO:0000313" key="21">
    <source>
        <dbReference type="EnsemblMetazoa" id="HelroP162362"/>
    </source>
</evidence>
<evidence type="ECO:0000256" key="16">
    <source>
        <dbReference type="PROSITE-ProRule" id="PRU00175"/>
    </source>
</evidence>
<accession>T1ESK3</accession>
<proteinExistence type="inferred from homology"/>
<evidence type="ECO:0000313" key="20">
    <source>
        <dbReference type="EMBL" id="ESN98896.1"/>
    </source>
</evidence>
<dbReference type="InterPro" id="IPR051073">
    <property type="entry name" value="ZNRF3_Arkadia_E3_ligases"/>
</dbReference>
<dbReference type="OrthoDB" id="9984778at2759"/>
<dbReference type="Pfam" id="PF13639">
    <property type="entry name" value="zf-RING_2"/>
    <property type="match status" value="1"/>
</dbReference>
<keyword evidence="10" id="KW-0732">Signal</keyword>
<dbReference type="Proteomes" id="UP000015101">
    <property type="component" value="Unassembled WGS sequence"/>
</dbReference>
<dbReference type="KEGG" id="hro:HELRODRAFT_162362"/>
<organism evidence="21 22">
    <name type="scientific">Helobdella robusta</name>
    <name type="common">Californian leech</name>
    <dbReference type="NCBI Taxonomy" id="6412"/>
    <lineage>
        <taxon>Eukaryota</taxon>
        <taxon>Metazoa</taxon>
        <taxon>Spiralia</taxon>
        <taxon>Lophotrochozoa</taxon>
        <taxon>Annelida</taxon>
        <taxon>Clitellata</taxon>
        <taxon>Hirudinea</taxon>
        <taxon>Rhynchobdellida</taxon>
        <taxon>Glossiphoniidae</taxon>
        <taxon>Helobdella</taxon>
    </lineage>
</organism>
<dbReference type="GeneID" id="20199553"/>
<dbReference type="RefSeq" id="XP_009022837.1">
    <property type="nucleotide sequence ID" value="XM_009024589.1"/>
</dbReference>
<keyword evidence="22" id="KW-1185">Reference proteome</keyword>
<dbReference type="InterPro" id="IPR013083">
    <property type="entry name" value="Znf_RING/FYVE/PHD"/>
</dbReference>
<dbReference type="Pfam" id="PF18212">
    <property type="entry name" value="ZNRF_3_ecto"/>
    <property type="match status" value="1"/>
</dbReference>
<dbReference type="InterPro" id="IPR001841">
    <property type="entry name" value="Znf_RING"/>
</dbReference>
<evidence type="ECO:0000256" key="13">
    <source>
        <dbReference type="ARBA" id="ARBA00022833"/>
    </source>
</evidence>
<feature type="compositionally biased region" description="Low complexity" evidence="17">
    <location>
        <begin position="562"/>
        <end position="574"/>
    </location>
</feature>
<dbReference type="SMART" id="SM00184">
    <property type="entry name" value="RING"/>
    <property type="match status" value="1"/>
</dbReference>
<dbReference type="GO" id="GO:0008270">
    <property type="term" value="F:zinc ion binding"/>
    <property type="evidence" value="ECO:0007669"/>
    <property type="project" value="UniProtKB-KW"/>
</dbReference>
<keyword evidence="12" id="KW-0833">Ubl conjugation pathway</keyword>
<dbReference type="Gene3D" id="3.50.30.30">
    <property type="match status" value="1"/>
</dbReference>
<reference evidence="20 22" key="2">
    <citation type="journal article" date="2013" name="Nature">
        <title>Insights into bilaterian evolution from three spiralian genomes.</title>
        <authorList>
            <person name="Simakov O."/>
            <person name="Marletaz F."/>
            <person name="Cho S.J."/>
            <person name="Edsinger-Gonzales E."/>
            <person name="Havlak P."/>
            <person name="Hellsten U."/>
            <person name="Kuo D.H."/>
            <person name="Larsson T."/>
            <person name="Lv J."/>
            <person name="Arendt D."/>
            <person name="Savage R."/>
            <person name="Osoegawa K."/>
            <person name="de Jong P."/>
            <person name="Grimwood J."/>
            <person name="Chapman J.A."/>
            <person name="Shapiro H."/>
            <person name="Aerts A."/>
            <person name="Otillar R.P."/>
            <person name="Terry A.Y."/>
            <person name="Boore J.L."/>
            <person name="Grigoriev I.V."/>
            <person name="Lindberg D.R."/>
            <person name="Seaver E.C."/>
            <person name="Weisblat D.A."/>
            <person name="Putnam N.H."/>
            <person name="Rokhsar D.S."/>
        </authorList>
    </citation>
    <scope>NUCLEOTIDE SEQUENCE</scope>
</reference>
<dbReference type="InterPro" id="IPR040700">
    <property type="entry name" value="ZNRF-3_ecto"/>
</dbReference>
<keyword evidence="13" id="KW-0862">Zinc</keyword>
<keyword evidence="7" id="KW-0808">Transferase</keyword>
<keyword evidence="6" id="KW-1003">Cell membrane</keyword>
<dbReference type="eggNOG" id="KOG0800">
    <property type="taxonomic scope" value="Eukaryota"/>
</dbReference>
<protein>
    <recommendedName>
        <fullName evidence="5">RING-type E3 ubiquitin transferase</fullName>
        <ecNumber evidence="5">2.3.2.27</ecNumber>
    </recommendedName>
</protein>
<dbReference type="STRING" id="6412.T1ESK3"/>
<keyword evidence="14 18" id="KW-1133">Transmembrane helix</keyword>
<feature type="region of interest" description="Disordered" evidence="17">
    <location>
        <begin position="562"/>
        <end position="583"/>
    </location>
</feature>
<dbReference type="SUPFAM" id="SSF57850">
    <property type="entry name" value="RING/U-box"/>
    <property type="match status" value="1"/>
</dbReference>
<dbReference type="Gene3D" id="3.30.40.10">
    <property type="entry name" value="Zinc/RING finger domain, C3HC4 (zinc finger)"/>
    <property type="match status" value="1"/>
</dbReference>
<evidence type="ECO:0000256" key="12">
    <source>
        <dbReference type="ARBA" id="ARBA00022786"/>
    </source>
</evidence>
<gene>
    <name evidence="21" type="primary">20199553</name>
    <name evidence="20" type="ORF">HELRODRAFT_162362</name>
</gene>
<feature type="transmembrane region" description="Helical" evidence="18">
    <location>
        <begin position="172"/>
        <end position="191"/>
    </location>
</feature>
<feature type="domain" description="RING-type" evidence="19">
    <location>
        <begin position="293"/>
        <end position="333"/>
    </location>
</feature>
<dbReference type="CTD" id="20199553"/>
<comment type="similarity">
    <text evidence="4">Belongs to the ZNRF3 family.</text>
</comment>
<name>T1ESK3_HELRO</name>
<evidence type="ECO:0000256" key="1">
    <source>
        <dbReference type="ARBA" id="ARBA00000900"/>
    </source>
</evidence>
<comment type="catalytic activity">
    <reaction evidence="1">
        <text>S-ubiquitinyl-[E2 ubiquitin-conjugating enzyme]-L-cysteine + [acceptor protein]-L-lysine = [E2 ubiquitin-conjugating enzyme]-L-cysteine + N(6)-ubiquitinyl-[acceptor protein]-L-lysine.</text>
        <dbReference type="EC" id="2.3.2.27"/>
    </reaction>
</comment>
<evidence type="ECO:0000256" key="10">
    <source>
        <dbReference type="ARBA" id="ARBA00022729"/>
    </source>
</evidence>
<reference evidence="21" key="3">
    <citation type="submission" date="2015-06" db="UniProtKB">
        <authorList>
            <consortium name="EnsemblMetazoa"/>
        </authorList>
    </citation>
    <scope>IDENTIFICATION</scope>
</reference>
<dbReference type="EMBL" id="KB097143">
    <property type="protein sequence ID" value="ESN98896.1"/>
    <property type="molecule type" value="Genomic_DNA"/>
</dbReference>
<dbReference type="GO" id="GO:0006511">
    <property type="term" value="P:ubiquitin-dependent protein catabolic process"/>
    <property type="evidence" value="ECO:0000318"/>
    <property type="project" value="GO_Central"/>
</dbReference>
<dbReference type="EnsemblMetazoa" id="HelroT162362">
    <property type="protein sequence ID" value="HelroP162362"/>
    <property type="gene ID" value="HelroG162362"/>
</dbReference>
<comment type="pathway">
    <text evidence="3">Protein modification; protein ubiquitination.</text>
</comment>
<evidence type="ECO:0000256" key="15">
    <source>
        <dbReference type="ARBA" id="ARBA00023136"/>
    </source>
</evidence>
<dbReference type="PROSITE" id="PS50089">
    <property type="entry name" value="ZF_RING_2"/>
    <property type="match status" value="1"/>
</dbReference>
<evidence type="ECO:0000256" key="3">
    <source>
        <dbReference type="ARBA" id="ARBA00004906"/>
    </source>
</evidence>
<dbReference type="GO" id="GO:0030178">
    <property type="term" value="P:negative regulation of Wnt signaling pathway"/>
    <property type="evidence" value="ECO:0007669"/>
    <property type="project" value="UniProtKB-ARBA"/>
</dbReference>
<evidence type="ECO:0000256" key="4">
    <source>
        <dbReference type="ARBA" id="ARBA00008759"/>
    </source>
</evidence>
<evidence type="ECO:0000256" key="6">
    <source>
        <dbReference type="ARBA" id="ARBA00022475"/>
    </source>
</evidence>